<dbReference type="PROSITE" id="PS50850">
    <property type="entry name" value="MFS"/>
    <property type="match status" value="1"/>
</dbReference>
<dbReference type="RefSeq" id="WP_075369434.1">
    <property type="nucleotide sequence ID" value="NZ_MSDQ01000026.1"/>
</dbReference>
<dbReference type="InterPro" id="IPR036259">
    <property type="entry name" value="MFS_trans_sf"/>
</dbReference>
<dbReference type="GO" id="GO:0022857">
    <property type="term" value="F:transmembrane transporter activity"/>
    <property type="evidence" value="ECO:0007669"/>
    <property type="project" value="InterPro"/>
</dbReference>
<feature type="transmembrane region" description="Helical" evidence="5">
    <location>
        <begin position="141"/>
        <end position="164"/>
    </location>
</feature>
<dbReference type="InterPro" id="IPR005829">
    <property type="entry name" value="Sugar_transporter_CS"/>
</dbReference>
<dbReference type="STRING" id="223900.GCA_000821045_02928"/>
<dbReference type="AlphaFoldDB" id="A0A1Q8TBV9"/>
<feature type="transmembrane region" description="Helical" evidence="5">
    <location>
        <begin position="333"/>
        <end position="358"/>
    </location>
</feature>
<dbReference type="InterPro" id="IPR020846">
    <property type="entry name" value="MFS_dom"/>
</dbReference>
<dbReference type="PANTHER" id="PTHR43129">
    <property type="entry name" value="FOSMIDOMYCIN RESISTANCE PROTEIN"/>
    <property type="match status" value="1"/>
</dbReference>
<evidence type="ECO:0000259" key="6">
    <source>
        <dbReference type="PROSITE" id="PS50850"/>
    </source>
</evidence>
<dbReference type="Pfam" id="PF07690">
    <property type="entry name" value="MFS_1"/>
    <property type="match status" value="1"/>
</dbReference>
<dbReference type="CDD" id="cd17478">
    <property type="entry name" value="MFS_FsR"/>
    <property type="match status" value="1"/>
</dbReference>
<feature type="transmembrane region" description="Helical" evidence="5">
    <location>
        <begin position="107"/>
        <end position="129"/>
    </location>
</feature>
<gene>
    <name evidence="7" type="ORF">BTW10_10995</name>
</gene>
<keyword evidence="4 5" id="KW-0472">Membrane</keyword>
<dbReference type="EMBL" id="MSDQ01000026">
    <property type="protein sequence ID" value="OLO11170.1"/>
    <property type="molecule type" value="Genomic_DNA"/>
</dbReference>
<organism evidence="7 8">
    <name type="scientific">Chromohalobacter japonicus</name>
    <dbReference type="NCBI Taxonomy" id="223900"/>
    <lineage>
        <taxon>Bacteria</taxon>
        <taxon>Pseudomonadati</taxon>
        <taxon>Pseudomonadota</taxon>
        <taxon>Gammaproteobacteria</taxon>
        <taxon>Oceanospirillales</taxon>
        <taxon>Halomonadaceae</taxon>
        <taxon>Chromohalobacter</taxon>
    </lineage>
</organism>
<keyword evidence="8" id="KW-1185">Reference proteome</keyword>
<feature type="transmembrane region" description="Helical" evidence="5">
    <location>
        <begin position="364"/>
        <end position="381"/>
    </location>
</feature>
<feature type="transmembrane region" description="Helical" evidence="5">
    <location>
        <begin position="211"/>
        <end position="234"/>
    </location>
</feature>
<dbReference type="SUPFAM" id="SSF103473">
    <property type="entry name" value="MFS general substrate transporter"/>
    <property type="match status" value="1"/>
</dbReference>
<reference evidence="7 8" key="1">
    <citation type="submission" date="2016-12" db="EMBL/GenBank/DDBJ databases">
        <title>Draft genome sequences of strains Salinicola socius SMB35, Salinicola sp. MH3R3-1 and Chromohalobacter sp. SMB17 from the Verkhnekamsk potash mining region of Russia.</title>
        <authorList>
            <person name="Mavrodi D.V."/>
            <person name="Olsson B.E."/>
            <person name="Korsakova E.S."/>
            <person name="Pyankova A."/>
            <person name="Mavrodi O.V."/>
            <person name="Plotnikova E.G."/>
        </authorList>
    </citation>
    <scope>NUCLEOTIDE SEQUENCE [LARGE SCALE GENOMIC DNA]</scope>
    <source>
        <strain evidence="7 8">SMB17</strain>
    </source>
</reference>
<dbReference type="InterPro" id="IPR011701">
    <property type="entry name" value="MFS"/>
</dbReference>
<name>A0A1Q8TBV9_9GAMM</name>
<sequence length="394" mass="40810">MEASTAATSSRSQSYPARLTGMSWAHFLNDGAANYLPGVLPAILISLNLSVALAGTIMAALLMGQALQPLVGLFADRVGGRVMVALGLAGSSLGGALVGFASGFWPLLGILMLIGISNAFFHPQALAGIRRLGGERPGTAMSIFMVGGEVGRGVWPALASWVVVQWGLGYLWLLALPALATLPFMLHWAPRLPPRAADATPIAWRLHAGPLSRLVTFSALRSLMILSVVTYVPLMWAQGGGDLTTGASFITVLLVVGVIGNLGGGRLSDRFGRRPVLIVAMSISVIMLAAFLLAEGIWLWIVLGVLGISLFATLPLGILIAQDILPENRSLGSGMALGLANALAALGVMLLGPVAALWAPAAPLWIALGGGVISIFLASGLPEHMEKTPQSGIA</sequence>
<evidence type="ECO:0000313" key="8">
    <source>
        <dbReference type="Proteomes" id="UP000186806"/>
    </source>
</evidence>
<evidence type="ECO:0000256" key="4">
    <source>
        <dbReference type="ARBA" id="ARBA00023136"/>
    </source>
</evidence>
<accession>A0A1Q8TBV9</accession>
<proteinExistence type="predicted"/>
<feature type="transmembrane region" description="Helical" evidence="5">
    <location>
        <begin position="39"/>
        <end position="62"/>
    </location>
</feature>
<feature type="transmembrane region" description="Helical" evidence="5">
    <location>
        <begin position="170"/>
        <end position="190"/>
    </location>
</feature>
<feature type="transmembrane region" description="Helical" evidence="5">
    <location>
        <begin position="300"/>
        <end position="321"/>
    </location>
</feature>
<evidence type="ECO:0000256" key="5">
    <source>
        <dbReference type="SAM" id="Phobius"/>
    </source>
</evidence>
<dbReference type="PROSITE" id="PS00216">
    <property type="entry name" value="SUGAR_TRANSPORT_1"/>
    <property type="match status" value="1"/>
</dbReference>
<feature type="domain" description="Major facilitator superfamily (MFS) profile" evidence="6">
    <location>
        <begin position="18"/>
        <end position="386"/>
    </location>
</feature>
<keyword evidence="3 5" id="KW-1133">Transmembrane helix</keyword>
<evidence type="ECO:0000256" key="1">
    <source>
        <dbReference type="ARBA" id="ARBA00004141"/>
    </source>
</evidence>
<comment type="subcellular location">
    <subcellularLocation>
        <location evidence="1">Membrane</location>
        <topology evidence="1">Multi-pass membrane protein</topology>
    </subcellularLocation>
</comment>
<evidence type="ECO:0000313" key="7">
    <source>
        <dbReference type="EMBL" id="OLO11170.1"/>
    </source>
</evidence>
<dbReference type="PANTHER" id="PTHR43129:SF1">
    <property type="entry name" value="FOSMIDOMYCIN RESISTANCE PROTEIN"/>
    <property type="match status" value="1"/>
</dbReference>
<protein>
    <submittedName>
        <fullName evidence="7">MFS transporter</fullName>
    </submittedName>
</protein>
<comment type="caution">
    <text evidence="7">The sequence shown here is derived from an EMBL/GenBank/DDBJ whole genome shotgun (WGS) entry which is preliminary data.</text>
</comment>
<evidence type="ECO:0000256" key="2">
    <source>
        <dbReference type="ARBA" id="ARBA00022692"/>
    </source>
</evidence>
<dbReference type="Proteomes" id="UP000186806">
    <property type="component" value="Unassembled WGS sequence"/>
</dbReference>
<feature type="transmembrane region" description="Helical" evidence="5">
    <location>
        <begin position="276"/>
        <end position="294"/>
    </location>
</feature>
<feature type="transmembrane region" description="Helical" evidence="5">
    <location>
        <begin position="246"/>
        <end position="264"/>
    </location>
</feature>
<dbReference type="Gene3D" id="1.20.1250.20">
    <property type="entry name" value="MFS general substrate transporter like domains"/>
    <property type="match status" value="2"/>
</dbReference>
<evidence type="ECO:0000256" key="3">
    <source>
        <dbReference type="ARBA" id="ARBA00022989"/>
    </source>
</evidence>
<dbReference type="GO" id="GO:0005886">
    <property type="term" value="C:plasma membrane"/>
    <property type="evidence" value="ECO:0007669"/>
    <property type="project" value="TreeGrafter"/>
</dbReference>
<feature type="transmembrane region" description="Helical" evidence="5">
    <location>
        <begin position="82"/>
        <end position="101"/>
    </location>
</feature>
<keyword evidence="2 5" id="KW-0812">Transmembrane</keyword>